<keyword evidence="1" id="KW-0732">Signal</keyword>
<dbReference type="EMBL" id="JBHRYQ010000001">
    <property type="protein sequence ID" value="MFC3811989.1"/>
    <property type="molecule type" value="Genomic_DNA"/>
</dbReference>
<comment type="caution">
    <text evidence="2">The sequence shown here is derived from an EMBL/GenBank/DDBJ whole genome shotgun (WGS) entry which is preliminary data.</text>
</comment>
<protein>
    <submittedName>
        <fullName evidence="2">Uncharacterized protein</fullName>
    </submittedName>
</protein>
<feature type="signal peptide" evidence="1">
    <location>
        <begin position="1"/>
        <end position="18"/>
    </location>
</feature>
<evidence type="ECO:0000313" key="2">
    <source>
        <dbReference type="EMBL" id="MFC3811989.1"/>
    </source>
</evidence>
<reference evidence="3" key="1">
    <citation type="journal article" date="2019" name="Int. J. Syst. Evol. Microbiol.">
        <title>The Global Catalogue of Microorganisms (GCM) 10K type strain sequencing project: providing services to taxonomists for standard genome sequencing and annotation.</title>
        <authorList>
            <consortium name="The Broad Institute Genomics Platform"/>
            <consortium name="The Broad Institute Genome Sequencing Center for Infectious Disease"/>
            <person name="Wu L."/>
            <person name="Ma J."/>
        </authorList>
    </citation>
    <scope>NUCLEOTIDE SEQUENCE [LARGE SCALE GENOMIC DNA]</scope>
    <source>
        <strain evidence="3">CECT 7956</strain>
    </source>
</reference>
<evidence type="ECO:0000313" key="3">
    <source>
        <dbReference type="Proteomes" id="UP001595616"/>
    </source>
</evidence>
<organism evidence="2 3">
    <name type="scientific">Lacihabitans lacunae</name>
    <dbReference type="NCBI Taxonomy" id="1028214"/>
    <lineage>
        <taxon>Bacteria</taxon>
        <taxon>Pseudomonadati</taxon>
        <taxon>Bacteroidota</taxon>
        <taxon>Cytophagia</taxon>
        <taxon>Cytophagales</taxon>
        <taxon>Leadbetterellaceae</taxon>
        <taxon>Lacihabitans</taxon>
    </lineage>
</organism>
<proteinExistence type="predicted"/>
<feature type="chain" id="PRO_5046241380" evidence="1">
    <location>
        <begin position="19"/>
        <end position="45"/>
    </location>
</feature>
<evidence type="ECO:0000256" key="1">
    <source>
        <dbReference type="SAM" id="SignalP"/>
    </source>
</evidence>
<keyword evidence="3" id="KW-1185">Reference proteome</keyword>
<gene>
    <name evidence="2" type="ORF">ACFOOI_15115</name>
</gene>
<sequence length="45" mass="5046">MKHTLLTLLWVWAISAAAQQVGTEQIVNKQLHKGDFVVNGDKDIQ</sequence>
<accession>A0ABV7YXE1</accession>
<name>A0ABV7YXE1_9BACT</name>
<dbReference type="Proteomes" id="UP001595616">
    <property type="component" value="Unassembled WGS sequence"/>
</dbReference>
<dbReference type="RefSeq" id="WP_379838847.1">
    <property type="nucleotide sequence ID" value="NZ_JBHRYQ010000001.1"/>
</dbReference>